<feature type="domain" description="HTH crp-type" evidence="5">
    <location>
        <begin position="104"/>
        <end position="173"/>
    </location>
</feature>
<dbReference type="InterPro" id="IPR012318">
    <property type="entry name" value="HTH_CRP"/>
</dbReference>
<keyword evidence="1" id="KW-0805">Transcription regulation</keyword>
<name>A0A1J5RFG4_9ZZZZ</name>
<dbReference type="GO" id="GO:0006355">
    <property type="term" value="P:regulation of DNA-templated transcription"/>
    <property type="evidence" value="ECO:0007669"/>
    <property type="project" value="InterPro"/>
</dbReference>
<comment type="caution">
    <text evidence="6">The sequence shown here is derived from an EMBL/GenBank/DDBJ whole genome shotgun (WGS) entry which is preliminary data.</text>
</comment>
<evidence type="ECO:0000256" key="2">
    <source>
        <dbReference type="ARBA" id="ARBA00023125"/>
    </source>
</evidence>
<organism evidence="6">
    <name type="scientific">mine drainage metagenome</name>
    <dbReference type="NCBI Taxonomy" id="410659"/>
    <lineage>
        <taxon>unclassified sequences</taxon>
        <taxon>metagenomes</taxon>
        <taxon>ecological metagenomes</taxon>
    </lineage>
</organism>
<dbReference type="Pfam" id="PF13545">
    <property type="entry name" value="HTH_Crp_2"/>
    <property type="match status" value="1"/>
</dbReference>
<gene>
    <name evidence="6" type="primary">fnr_8</name>
    <name evidence="6" type="ORF">GALL_297700</name>
</gene>
<dbReference type="InterPro" id="IPR036388">
    <property type="entry name" value="WH-like_DNA-bd_sf"/>
</dbReference>
<dbReference type="InterPro" id="IPR000595">
    <property type="entry name" value="cNMP-bd_dom"/>
</dbReference>
<accession>A0A1J5RFG4</accession>
<evidence type="ECO:0000256" key="3">
    <source>
        <dbReference type="ARBA" id="ARBA00023163"/>
    </source>
</evidence>
<proteinExistence type="predicted"/>
<dbReference type="EMBL" id="MLJW01000375">
    <property type="protein sequence ID" value="OIQ88371.1"/>
    <property type="molecule type" value="Genomic_DNA"/>
</dbReference>
<evidence type="ECO:0000259" key="5">
    <source>
        <dbReference type="PROSITE" id="PS51063"/>
    </source>
</evidence>
<dbReference type="InterPro" id="IPR014710">
    <property type="entry name" value="RmlC-like_jellyroll"/>
</dbReference>
<dbReference type="Gene3D" id="1.10.10.10">
    <property type="entry name" value="Winged helix-like DNA-binding domain superfamily/Winged helix DNA-binding domain"/>
    <property type="match status" value="1"/>
</dbReference>
<dbReference type="Gene3D" id="2.60.120.10">
    <property type="entry name" value="Jelly Rolls"/>
    <property type="match status" value="1"/>
</dbReference>
<keyword evidence="2" id="KW-0238">DNA-binding</keyword>
<dbReference type="SUPFAM" id="SSF51206">
    <property type="entry name" value="cAMP-binding domain-like"/>
    <property type="match status" value="1"/>
</dbReference>
<reference evidence="6" key="1">
    <citation type="submission" date="2016-10" db="EMBL/GenBank/DDBJ databases">
        <title>Sequence of Gallionella enrichment culture.</title>
        <authorList>
            <person name="Poehlein A."/>
            <person name="Muehling M."/>
            <person name="Daniel R."/>
        </authorList>
    </citation>
    <scope>NUCLEOTIDE SEQUENCE</scope>
</reference>
<dbReference type="PROSITE" id="PS51063">
    <property type="entry name" value="HTH_CRP_2"/>
    <property type="match status" value="1"/>
</dbReference>
<dbReference type="GO" id="GO:0003677">
    <property type="term" value="F:DNA binding"/>
    <property type="evidence" value="ECO:0007669"/>
    <property type="project" value="UniProtKB-KW"/>
</dbReference>
<evidence type="ECO:0000256" key="1">
    <source>
        <dbReference type="ARBA" id="ARBA00023015"/>
    </source>
</evidence>
<feature type="domain" description="Cyclic nucleotide-binding" evidence="4">
    <location>
        <begin position="1"/>
        <end position="65"/>
    </location>
</feature>
<dbReference type="PROSITE" id="PS50042">
    <property type="entry name" value="CNMP_BINDING_3"/>
    <property type="match status" value="1"/>
</dbReference>
<dbReference type="SUPFAM" id="SSF46785">
    <property type="entry name" value="Winged helix' DNA-binding domain"/>
    <property type="match status" value="1"/>
</dbReference>
<keyword evidence="3" id="KW-0804">Transcription</keyword>
<evidence type="ECO:0000313" key="6">
    <source>
        <dbReference type="EMBL" id="OIQ88371.1"/>
    </source>
</evidence>
<dbReference type="InterPro" id="IPR018490">
    <property type="entry name" value="cNMP-bd_dom_sf"/>
</dbReference>
<evidence type="ECO:0000259" key="4">
    <source>
        <dbReference type="PROSITE" id="PS50042"/>
    </source>
</evidence>
<sequence>MRRGAPLTHVFVVLDGVVRISRETRIGHTRIVGLALSGDTFACDALASGLYGGDGHAARPTVVAAVDPRLWVDAAARDARLPALDALASVQMARMMRQDSRLRLTAAARVADFLLQLVERRGGGVVELPVSCKDVANHLDLRAETMSRMLRRLAELGGVRRLAPTRFEVDAERLRQIRATH</sequence>
<protein>
    <submittedName>
        <fullName evidence="6">Fumarate and nitrate reduction regulatory protein</fullName>
    </submittedName>
</protein>
<dbReference type="InterPro" id="IPR036390">
    <property type="entry name" value="WH_DNA-bd_sf"/>
</dbReference>
<dbReference type="AlphaFoldDB" id="A0A1J5RFG4"/>